<dbReference type="InterPro" id="IPR036962">
    <property type="entry name" value="Glyco_hydro_3_N_sf"/>
</dbReference>
<comment type="function">
    <text evidence="13">Beta-glucosidases are one of a number of cellulolytic enzymes involved in the degradation of cellulosic biomass. Catalyzes the last step releasing glucose from the inhibitory cellobiose.</text>
</comment>
<protein>
    <recommendedName>
        <fullName evidence="5">beta-glucosidase</fullName>
        <ecNumber evidence="5">3.2.1.21</ecNumber>
    </recommendedName>
</protein>
<evidence type="ECO:0000256" key="12">
    <source>
        <dbReference type="ARBA" id="ARBA00023326"/>
    </source>
</evidence>
<evidence type="ECO:0000256" key="10">
    <source>
        <dbReference type="ARBA" id="ARBA00023277"/>
    </source>
</evidence>
<keyword evidence="7 14" id="KW-0732">Signal</keyword>
<evidence type="ECO:0000256" key="2">
    <source>
        <dbReference type="ARBA" id="ARBA00004613"/>
    </source>
</evidence>
<feature type="domain" description="Glycoside hydrolase family 3 N-terminal" evidence="15">
    <location>
        <begin position="89"/>
        <end position="280"/>
    </location>
</feature>
<dbReference type="GO" id="GO:0005576">
    <property type="term" value="C:extracellular region"/>
    <property type="evidence" value="ECO:0007669"/>
    <property type="project" value="UniProtKB-SubCell"/>
</dbReference>
<name>A0A9N9LWG6_9HELO</name>
<keyword evidence="8" id="KW-0378">Hydrolase</keyword>
<proteinExistence type="inferred from homology"/>
<comment type="pathway">
    <text evidence="3">Glycan metabolism; cellulose degradation.</text>
</comment>
<dbReference type="SUPFAM" id="SSF51445">
    <property type="entry name" value="(Trans)glycosidases"/>
    <property type="match status" value="1"/>
</dbReference>
<evidence type="ECO:0000259" key="15">
    <source>
        <dbReference type="Pfam" id="PF00933"/>
    </source>
</evidence>
<comment type="subcellular location">
    <subcellularLocation>
        <location evidence="2">Secreted</location>
    </subcellularLocation>
</comment>
<dbReference type="Gene3D" id="3.40.50.1700">
    <property type="entry name" value="Glycoside hydrolase family 3 C-terminal domain"/>
    <property type="match status" value="1"/>
</dbReference>
<evidence type="ECO:0000256" key="6">
    <source>
        <dbReference type="ARBA" id="ARBA00022525"/>
    </source>
</evidence>
<dbReference type="InterPro" id="IPR050288">
    <property type="entry name" value="Cellulose_deg_GH3"/>
</dbReference>
<sequence>MYKLNTLFFLVLTGLDLVGGLKRKGPRTPLPAENWAAASEKAKAFVSQLDVTEKASMVTGSPGACIGNIAPMPRLNFSGICFTDGPHAVSRMEIVSVFPASLTMAATWDKDLLYERGYALGEEFREKGSHVGLGPSAGPLGRHPLGGRNWEGFSPDPYLSGVAMRETILGTQDAGTQTTSRHIIGNEQETQRTNSFLEDGIEVHALSSNIDDRTMHELYMWPFADAVKAGTTSVMCAFNRVNQTYSCEDDQLLNHILKKELGFEGYFFSDKNLISGLISPITSKSGNITMSRLDDMIQRIMTPYYLLNQDHSDYPSLDPSAICILGASLTGEISCSIAARDVRGNHSSLIRRMGSDGTVLLKNVNNALPLKSPKSIAAFGNDAGDLMSGLT</sequence>
<dbReference type="PANTHER" id="PTHR42715:SF12">
    <property type="entry name" value="BETA-GLUCOSIDASE G-RELATED"/>
    <property type="match status" value="1"/>
</dbReference>
<keyword evidence="9" id="KW-0325">Glycoprotein</keyword>
<dbReference type="InterPro" id="IPR017853">
    <property type="entry name" value="GH"/>
</dbReference>
<evidence type="ECO:0000256" key="7">
    <source>
        <dbReference type="ARBA" id="ARBA00022729"/>
    </source>
</evidence>
<dbReference type="GO" id="GO:0008422">
    <property type="term" value="F:beta-glucosidase activity"/>
    <property type="evidence" value="ECO:0007669"/>
    <property type="project" value="UniProtKB-EC"/>
</dbReference>
<evidence type="ECO:0000256" key="13">
    <source>
        <dbReference type="ARBA" id="ARBA00024983"/>
    </source>
</evidence>
<dbReference type="Proteomes" id="UP000701801">
    <property type="component" value="Unassembled WGS sequence"/>
</dbReference>
<dbReference type="EC" id="3.2.1.21" evidence="5"/>
<feature type="signal peptide" evidence="14">
    <location>
        <begin position="1"/>
        <end position="20"/>
    </location>
</feature>
<evidence type="ECO:0000256" key="1">
    <source>
        <dbReference type="ARBA" id="ARBA00000448"/>
    </source>
</evidence>
<evidence type="ECO:0000256" key="11">
    <source>
        <dbReference type="ARBA" id="ARBA00023295"/>
    </source>
</evidence>
<dbReference type="InterPro" id="IPR036881">
    <property type="entry name" value="Glyco_hydro_3_C_sf"/>
</dbReference>
<feature type="chain" id="PRO_5040282814" description="beta-glucosidase" evidence="14">
    <location>
        <begin position="21"/>
        <end position="391"/>
    </location>
</feature>
<dbReference type="GO" id="GO:0009251">
    <property type="term" value="P:glucan catabolic process"/>
    <property type="evidence" value="ECO:0007669"/>
    <property type="project" value="TreeGrafter"/>
</dbReference>
<evidence type="ECO:0000256" key="4">
    <source>
        <dbReference type="ARBA" id="ARBA00005336"/>
    </source>
</evidence>
<dbReference type="OrthoDB" id="416222at2759"/>
<keyword evidence="10" id="KW-0119">Carbohydrate metabolism</keyword>
<dbReference type="InterPro" id="IPR001764">
    <property type="entry name" value="Glyco_hydro_3_N"/>
</dbReference>
<dbReference type="Pfam" id="PF00933">
    <property type="entry name" value="Glyco_hydro_3"/>
    <property type="match status" value="1"/>
</dbReference>
<accession>A0A9N9LWG6</accession>
<keyword evidence="12" id="KW-0624">Polysaccharide degradation</keyword>
<keyword evidence="6" id="KW-0964">Secreted</keyword>
<evidence type="ECO:0000313" key="16">
    <source>
        <dbReference type="EMBL" id="CAG8979856.1"/>
    </source>
</evidence>
<dbReference type="EMBL" id="CAJVRM010000340">
    <property type="protein sequence ID" value="CAG8979856.1"/>
    <property type="molecule type" value="Genomic_DNA"/>
</dbReference>
<reference evidence="16" key="1">
    <citation type="submission" date="2021-07" db="EMBL/GenBank/DDBJ databases">
        <authorList>
            <person name="Durling M."/>
        </authorList>
    </citation>
    <scope>NUCLEOTIDE SEQUENCE</scope>
</reference>
<evidence type="ECO:0000256" key="14">
    <source>
        <dbReference type="SAM" id="SignalP"/>
    </source>
</evidence>
<evidence type="ECO:0000256" key="9">
    <source>
        <dbReference type="ARBA" id="ARBA00023180"/>
    </source>
</evidence>
<evidence type="ECO:0000256" key="5">
    <source>
        <dbReference type="ARBA" id="ARBA00012744"/>
    </source>
</evidence>
<comment type="caution">
    <text evidence="16">The sequence shown here is derived from an EMBL/GenBank/DDBJ whole genome shotgun (WGS) entry which is preliminary data.</text>
</comment>
<evidence type="ECO:0000256" key="3">
    <source>
        <dbReference type="ARBA" id="ARBA00004987"/>
    </source>
</evidence>
<comment type="catalytic activity">
    <reaction evidence="1">
        <text>Hydrolysis of terminal, non-reducing beta-D-glucosyl residues with release of beta-D-glucose.</text>
        <dbReference type="EC" id="3.2.1.21"/>
    </reaction>
</comment>
<keyword evidence="17" id="KW-1185">Reference proteome</keyword>
<dbReference type="FunFam" id="3.20.20.300:FF:000002">
    <property type="entry name" value="Probable beta-glucosidase"/>
    <property type="match status" value="1"/>
</dbReference>
<evidence type="ECO:0000313" key="17">
    <source>
        <dbReference type="Proteomes" id="UP000701801"/>
    </source>
</evidence>
<organism evidence="16 17">
    <name type="scientific">Hymenoscyphus albidus</name>
    <dbReference type="NCBI Taxonomy" id="595503"/>
    <lineage>
        <taxon>Eukaryota</taxon>
        <taxon>Fungi</taxon>
        <taxon>Dikarya</taxon>
        <taxon>Ascomycota</taxon>
        <taxon>Pezizomycotina</taxon>
        <taxon>Leotiomycetes</taxon>
        <taxon>Helotiales</taxon>
        <taxon>Helotiaceae</taxon>
        <taxon>Hymenoscyphus</taxon>
    </lineage>
</organism>
<keyword evidence="11" id="KW-0326">Glycosidase</keyword>
<dbReference type="AlphaFoldDB" id="A0A9N9LWG6"/>
<evidence type="ECO:0000256" key="8">
    <source>
        <dbReference type="ARBA" id="ARBA00022801"/>
    </source>
</evidence>
<dbReference type="Gene3D" id="3.20.20.300">
    <property type="entry name" value="Glycoside hydrolase, family 3, N-terminal domain"/>
    <property type="match status" value="1"/>
</dbReference>
<comment type="similarity">
    <text evidence="4">Belongs to the glycosyl hydrolase 3 family.</text>
</comment>
<gene>
    <name evidence="16" type="ORF">HYALB_00002629</name>
</gene>
<dbReference type="PANTHER" id="PTHR42715">
    <property type="entry name" value="BETA-GLUCOSIDASE"/>
    <property type="match status" value="1"/>
</dbReference>
<dbReference type="PRINTS" id="PR00133">
    <property type="entry name" value="GLHYDRLASE3"/>
</dbReference>